<feature type="compositionally biased region" description="Basic and acidic residues" evidence="1">
    <location>
        <begin position="1"/>
        <end position="12"/>
    </location>
</feature>
<proteinExistence type="predicted"/>
<dbReference type="Proteomes" id="UP000266841">
    <property type="component" value="Unassembled WGS sequence"/>
</dbReference>
<dbReference type="AlphaFoldDB" id="K0S1C7"/>
<gene>
    <name evidence="2" type="ORF">THAOC_19870</name>
</gene>
<evidence type="ECO:0000313" key="3">
    <source>
        <dbReference type="Proteomes" id="UP000266841"/>
    </source>
</evidence>
<name>K0S1C7_THAOC</name>
<organism evidence="2 3">
    <name type="scientific">Thalassiosira oceanica</name>
    <name type="common">Marine diatom</name>
    <dbReference type="NCBI Taxonomy" id="159749"/>
    <lineage>
        <taxon>Eukaryota</taxon>
        <taxon>Sar</taxon>
        <taxon>Stramenopiles</taxon>
        <taxon>Ochrophyta</taxon>
        <taxon>Bacillariophyta</taxon>
        <taxon>Coscinodiscophyceae</taxon>
        <taxon>Thalassiosirophycidae</taxon>
        <taxon>Thalassiosirales</taxon>
        <taxon>Thalassiosiraceae</taxon>
        <taxon>Thalassiosira</taxon>
    </lineage>
</organism>
<feature type="non-terminal residue" evidence="2">
    <location>
        <position position="108"/>
    </location>
</feature>
<feature type="compositionally biased region" description="Polar residues" evidence="1">
    <location>
        <begin position="90"/>
        <end position="108"/>
    </location>
</feature>
<keyword evidence="3" id="KW-1185">Reference proteome</keyword>
<dbReference type="EMBL" id="AGNL01022153">
    <property type="protein sequence ID" value="EJK59858.1"/>
    <property type="molecule type" value="Genomic_DNA"/>
</dbReference>
<sequence length="108" mass="11811">MEDAECARHRPLESQVGPRLYTTSLHLHQPRLIPSTWRGRTTSRLPLPAHNAGDSSRPPDEGDAGVGKEYETGLGQASKPLKSPFAPVGVQSSQRSQTKGNDRINSQR</sequence>
<protein>
    <submittedName>
        <fullName evidence="2">Uncharacterized protein</fullName>
    </submittedName>
</protein>
<comment type="caution">
    <text evidence="2">The sequence shown here is derived from an EMBL/GenBank/DDBJ whole genome shotgun (WGS) entry which is preliminary data.</text>
</comment>
<accession>K0S1C7</accession>
<evidence type="ECO:0000256" key="1">
    <source>
        <dbReference type="SAM" id="MobiDB-lite"/>
    </source>
</evidence>
<feature type="region of interest" description="Disordered" evidence="1">
    <location>
        <begin position="1"/>
        <end position="108"/>
    </location>
</feature>
<reference evidence="2 3" key="1">
    <citation type="journal article" date="2012" name="Genome Biol.">
        <title>Genome and low-iron response of an oceanic diatom adapted to chronic iron limitation.</title>
        <authorList>
            <person name="Lommer M."/>
            <person name="Specht M."/>
            <person name="Roy A.S."/>
            <person name="Kraemer L."/>
            <person name="Andreson R."/>
            <person name="Gutowska M.A."/>
            <person name="Wolf J."/>
            <person name="Bergner S.V."/>
            <person name="Schilhabel M.B."/>
            <person name="Klostermeier U.C."/>
            <person name="Beiko R.G."/>
            <person name="Rosenstiel P."/>
            <person name="Hippler M."/>
            <person name="Laroche J."/>
        </authorList>
    </citation>
    <scope>NUCLEOTIDE SEQUENCE [LARGE SCALE GENOMIC DNA]</scope>
    <source>
        <strain evidence="2 3">CCMP1005</strain>
    </source>
</reference>
<evidence type="ECO:0000313" key="2">
    <source>
        <dbReference type="EMBL" id="EJK59858.1"/>
    </source>
</evidence>